<dbReference type="AlphaFoldDB" id="A0A8X8D3J0"/>
<keyword evidence="2" id="KW-1185">Reference proteome</keyword>
<reference evidence="1" key="1">
    <citation type="journal article" date="2020" name="bioRxiv">
        <title>Hybrid origin of Populus tomentosa Carr. identified through genome sequencing and phylogenomic analysis.</title>
        <authorList>
            <person name="An X."/>
            <person name="Gao K."/>
            <person name="Chen Z."/>
            <person name="Li J."/>
            <person name="Yang X."/>
            <person name="Yang X."/>
            <person name="Zhou J."/>
            <person name="Guo T."/>
            <person name="Zhao T."/>
            <person name="Huang S."/>
            <person name="Miao D."/>
            <person name="Khan W.U."/>
            <person name="Rao P."/>
            <person name="Ye M."/>
            <person name="Lei B."/>
            <person name="Liao W."/>
            <person name="Wang J."/>
            <person name="Ji L."/>
            <person name="Li Y."/>
            <person name="Guo B."/>
            <person name="Mustafa N.S."/>
            <person name="Li S."/>
            <person name="Yun Q."/>
            <person name="Keller S.R."/>
            <person name="Mao J."/>
            <person name="Zhang R."/>
            <person name="Strauss S.H."/>
        </authorList>
    </citation>
    <scope>NUCLEOTIDE SEQUENCE</scope>
    <source>
        <strain evidence="1">GM15</strain>
        <tissue evidence="1">Leaf</tissue>
    </source>
</reference>
<dbReference type="Proteomes" id="UP000886885">
    <property type="component" value="Chromosome 2A"/>
</dbReference>
<dbReference type="OrthoDB" id="206335at2759"/>
<dbReference type="EMBL" id="JAAWWB010000003">
    <property type="protein sequence ID" value="KAG6786081.1"/>
    <property type="molecule type" value="Genomic_DNA"/>
</dbReference>
<evidence type="ECO:0000313" key="1">
    <source>
        <dbReference type="EMBL" id="KAG6786081.1"/>
    </source>
</evidence>
<comment type="caution">
    <text evidence="1">The sequence shown here is derived from an EMBL/GenBank/DDBJ whole genome shotgun (WGS) entry which is preliminary data.</text>
</comment>
<evidence type="ECO:0000313" key="2">
    <source>
        <dbReference type="Proteomes" id="UP000886885"/>
    </source>
</evidence>
<gene>
    <name evidence="1" type="ORF">POTOM_007674</name>
</gene>
<organism evidence="1 2">
    <name type="scientific">Populus tomentosa</name>
    <name type="common">Chinese white poplar</name>
    <dbReference type="NCBI Taxonomy" id="118781"/>
    <lineage>
        <taxon>Eukaryota</taxon>
        <taxon>Viridiplantae</taxon>
        <taxon>Streptophyta</taxon>
        <taxon>Embryophyta</taxon>
        <taxon>Tracheophyta</taxon>
        <taxon>Spermatophyta</taxon>
        <taxon>Magnoliopsida</taxon>
        <taxon>eudicotyledons</taxon>
        <taxon>Gunneridae</taxon>
        <taxon>Pentapetalae</taxon>
        <taxon>rosids</taxon>
        <taxon>fabids</taxon>
        <taxon>Malpighiales</taxon>
        <taxon>Salicaceae</taxon>
        <taxon>Saliceae</taxon>
        <taxon>Populus</taxon>
    </lineage>
</organism>
<evidence type="ECO:0008006" key="3">
    <source>
        <dbReference type="Google" id="ProtNLM"/>
    </source>
</evidence>
<proteinExistence type="predicted"/>
<accession>A0A8X8D3J0</accession>
<protein>
    <recommendedName>
        <fullName evidence="3">Small RNA degrading nuclease 5</fullName>
    </recommendedName>
</protein>
<sequence>MSSDKSIIGRLLPAWIRENVPGTPSPAKTTSIFNLTTLSSFSRFSGITCAMLNGETTSLKDVQEGSLKLVYKETILVGQVDSLLAFTHVVFCFLLKLLTVLGECGKTSSLIDDISIVNRYVSGSSPIHSLCLLVMNDRVHFVWTQFSELNSYFKKQADDEGKLNGKLAEIISLVTCEKKSAHRKGMKCSLTSELKEILTQMDAWVRCLYSTLPTNTMLIICTGHGDTEIVHRLRKMLVEQKETAISLEKIVKVLEELQAQAEVALCFVGIENRGHERLVFGLCFFTLYSGAAYICSKLFTNLV</sequence>
<name>A0A8X8D3J0_POPTO</name>